<keyword evidence="1" id="KW-0812">Transmembrane</keyword>
<dbReference type="OrthoDB" id="5403641at2759"/>
<evidence type="ECO:0000313" key="2">
    <source>
        <dbReference type="EMBL" id="PQK13092.1"/>
    </source>
</evidence>
<dbReference type="EMBL" id="JRHA01000004">
    <property type="protein sequence ID" value="PQK13092.1"/>
    <property type="molecule type" value="Genomic_DNA"/>
</dbReference>
<evidence type="ECO:0000313" key="3">
    <source>
        <dbReference type="Proteomes" id="UP000237441"/>
    </source>
</evidence>
<feature type="transmembrane region" description="Helical" evidence="1">
    <location>
        <begin position="97"/>
        <end position="115"/>
    </location>
</feature>
<gene>
    <name evidence="2" type="ORF">BB8028_0004g00240</name>
</gene>
<name>A0A2S7YB73_BEABA</name>
<sequence length="216" mass="23924">MKLSFSSITTRSRVNLLAIELSTREGKSTTMPTLKEAEYDNLSQTPYGFLRILGGFGNVRGPGLVMFRSMVAGTSTAIIFGLGSALASSMIWGTATLPFVIFSSLGFALGSLRWYTVSSQEALMQLHRYPALLRMHIISNFPWLPEYARYHPAWFTPQRFGTSWVRKSVLIASWLSAQPALDEIQTQAEAALVQAYADAPVDQQDQGGEKQSLYDD</sequence>
<keyword evidence="1" id="KW-1133">Transmembrane helix</keyword>
<proteinExistence type="predicted"/>
<dbReference type="AlphaFoldDB" id="A0A2S7YB73"/>
<evidence type="ECO:0000256" key="1">
    <source>
        <dbReference type="SAM" id="Phobius"/>
    </source>
</evidence>
<accession>A0A2S7YB73</accession>
<protein>
    <submittedName>
        <fullName evidence="2">Uncharacterized protein</fullName>
    </submittedName>
</protein>
<keyword evidence="1" id="KW-0472">Membrane</keyword>
<comment type="caution">
    <text evidence="2">The sequence shown here is derived from an EMBL/GenBank/DDBJ whole genome shotgun (WGS) entry which is preliminary data.</text>
</comment>
<dbReference type="Proteomes" id="UP000237441">
    <property type="component" value="Unassembled WGS sequence"/>
</dbReference>
<organism evidence="2 3">
    <name type="scientific">Beauveria bassiana</name>
    <name type="common">White muscardine disease fungus</name>
    <name type="synonym">Tritirachium shiotae</name>
    <dbReference type="NCBI Taxonomy" id="176275"/>
    <lineage>
        <taxon>Eukaryota</taxon>
        <taxon>Fungi</taxon>
        <taxon>Dikarya</taxon>
        <taxon>Ascomycota</taxon>
        <taxon>Pezizomycotina</taxon>
        <taxon>Sordariomycetes</taxon>
        <taxon>Hypocreomycetidae</taxon>
        <taxon>Hypocreales</taxon>
        <taxon>Cordycipitaceae</taxon>
        <taxon>Beauveria</taxon>
    </lineage>
</organism>
<feature type="transmembrane region" description="Helical" evidence="1">
    <location>
        <begin position="70"/>
        <end position="91"/>
    </location>
</feature>
<reference evidence="2 3" key="1">
    <citation type="submission" date="2016-07" db="EMBL/GenBank/DDBJ databases">
        <title>Comparative genomics of the entomopathogenic fungus Beauveria bassiana.</title>
        <authorList>
            <person name="Valero Jimenez C.A."/>
            <person name="Zwaan B.J."/>
            <person name="Van Kan J.A."/>
            <person name="Takken W."/>
            <person name="Debets A.J."/>
            <person name="Schoustra S.E."/>
            <person name="Koenraadt C.J."/>
        </authorList>
    </citation>
    <scope>NUCLEOTIDE SEQUENCE [LARGE SCALE GENOMIC DNA]</scope>
    <source>
        <strain evidence="2 3">ARSEF 8028</strain>
    </source>
</reference>